<feature type="transmembrane region" description="Helical" evidence="2">
    <location>
        <begin position="216"/>
        <end position="240"/>
    </location>
</feature>
<keyword evidence="2" id="KW-0472">Membrane</keyword>
<evidence type="ECO:0000256" key="1">
    <source>
        <dbReference type="SAM" id="MobiDB-lite"/>
    </source>
</evidence>
<evidence type="ECO:0000313" key="3">
    <source>
        <dbReference type="EMBL" id="CAB89336.1"/>
    </source>
</evidence>
<gene>
    <name evidence="3" type="primary">F8M21_150</name>
</gene>
<name>Q9LXF6_ARATH</name>
<protein>
    <submittedName>
        <fullName evidence="3">Uncharacterized protein F8M21_150</fullName>
    </submittedName>
</protein>
<feature type="transmembrane region" description="Helical" evidence="2">
    <location>
        <begin position="93"/>
        <end position="116"/>
    </location>
</feature>
<dbReference type="TAIR" id="AT5G15260"/>
<reference evidence="3" key="3">
    <citation type="submission" date="2000-04" db="EMBL/GenBank/DDBJ databases">
        <authorList>
            <person name="EU Arabidopsis sequencing project"/>
        </authorList>
    </citation>
    <scope>NUCLEOTIDE SEQUENCE</scope>
</reference>
<dbReference type="PIR" id="T49961">
    <property type="entry name" value="T49961"/>
</dbReference>
<dbReference type="PANTHER" id="PTHR46996">
    <property type="entry name" value="OS05G0488500 PROTEIN"/>
    <property type="match status" value="1"/>
</dbReference>
<dbReference type="AlphaFoldDB" id="Q9LXF6"/>
<feature type="transmembrane region" description="Helical" evidence="2">
    <location>
        <begin position="42"/>
        <end position="64"/>
    </location>
</feature>
<dbReference type="EMBL" id="AL353993">
    <property type="protein sequence ID" value="CAB89336.1"/>
    <property type="molecule type" value="Genomic_DNA"/>
</dbReference>
<keyword evidence="2" id="KW-0812">Transmembrane</keyword>
<evidence type="ECO:0000256" key="2">
    <source>
        <dbReference type="SAM" id="Phobius"/>
    </source>
</evidence>
<proteinExistence type="predicted"/>
<reference key="1">
    <citation type="journal article" date="2000" name="Nature">
        <title>Sequence and analysis of chromosome 5 of the plant Arabidopsis thaliana.</title>
        <authorList>
            <consortium name="Kazusa DNA Research Institute"/>
            <consortium name="Cold Spring Harbor and Washington University in St Louis Sequencing Consortium"/>
            <consortium name="European Union Arabidopsis Genome Sequencing Consortium"/>
            <person name="Tabata S."/>
            <person name="Kaneko T."/>
            <person name="Nakamura Y."/>
            <person name="Kotani H."/>
            <person name="Kato T."/>
            <person name="Asamizu E."/>
            <person name="Miyajima N."/>
            <person name="Sasamoto S."/>
            <person name="Kimura T."/>
            <person name="Hosouchi T."/>
            <person name="Kawashima K."/>
            <person name="Kohara M."/>
            <person name="Matsumoto M."/>
            <person name="Matsuno A."/>
            <person name="Muraki A."/>
            <person name="Nakayama S."/>
            <person name="Nakazaki N."/>
            <person name="Naruo K."/>
            <person name="Okumura S."/>
            <person name="Shinpo S."/>
            <person name="Takeuchi C."/>
            <person name="Wada T."/>
            <person name="Watanabe A."/>
            <person name="Yamada M."/>
            <person name="Yasuda M."/>
            <person name="Sato S."/>
            <person name="de la Bastide M."/>
            <person name="Huang E."/>
            <person name="Spiegel L."/>
            <person name="Gnoj L."/>
            <person name="O'Shaughnessy A."/>
            <person name="Preston R."/>
            <person name="Habermann K."/>
            <person name="Murray J."/>
            <person name="Johnson D."/>
            <person name="Rohlfing T."/>
            <person name="Nelson J."/>
            <person name="Stoneking T."/>
            <person name="Pepin K."/>
            <person name="Spieth J."/>
            <person name="Sekhon M."/>
            <person name="Armstrong J."/>
            <person name="Becker M."/>
            <person name="Belter E."/>
            <person name="Cordum H."/>
            <person name="Cordes M."/>
            <person name="Courtney L."/>
            <person name="Courtney W."/>
            <person name="Dante M."/>
            <person name="Du H."/>
            <person name="Edwards J."/>
            <person name="Fryman J."/>
            <person name="Haakensen B."/>
            <person name="Lamar E."/>
            <person name="Latreille P."/>
            <person name="Leonard S."/>
            <person name="Meyer R."/>
            <person name="Mulvaney E."/>
            <person name="Ozersky P."/>
            <person name="Riley A."/>
            <person name="Strowmatt C."/>
            <person name="Wagner-McPherson C."/>
            <person name="Wollam A."/>
            <person name="Yoakum M."/>
            <person name="Bell M."/>
            <person name="Dedhia N."/>
            <person name="Parnell L."/>
            <person name="Shah R."/>
            <person name="Rodriguez M."/>
            <person name="See L.H."/>
            <person name="Vil D."/>
            <person name="Baker J."/>
            <person name="Kirchoff K."/>
            <person name="Toth K."/>
            <person name="King L."/>
            <person name="Bahret A."/>
            <person name="Miller B."/>
            <person name="Marra M."/>
            <person name="Martienssen R."/>
            <person name="McCombie W.R."/>
            <person name="Wilson R.K."/>
            <person name="Murphy G."/>
            <person name="Bancroft I."/>
            <person name="Volckaert G."/>
            <person name="Wambutt R."/>
            <person name="Dusterhoft A."/>
            <person name="Stiekema W."/>
            <person name="Pohl T."/>
            <person name="Entian K.D."/>
            <person name="Terryn N."/>
            <person name="Hartley N."/>
            <person name="Bent E."/>
            <person name="Johnson S."/>
            <person name="Langham S.A."/>
            <person name="McCullagh B."/>
            <person name="Robben J."/>
            <person name="Grymonprez B."/>
            <person name="Zimmermann W."/>
            <person name="Ramsperger U."/>
            <person name="Wedler H."/>
            <person name="Balke K."/>
            <person name="Wedler E."/>
            <person name="Peters S."/>
            <person name="van Staveren M."/>
            <person name="Dirkse W."/>
            <person name="Mooijman P."/>
            <person name="Lankhorst R.K."/>
            <person name="Weitzenegger T."/>
            <person name="Bothe G."/>
            <person name="Rose M."/>
            <person name="Hauf J."/>
            <person name="Berneiser S."/>
            <person name="Hempel S."/>
            <person name="Feldpausch M."/>
            <person name="Lamberth S."/>
            <person name="Villarroel R."/>
            <person name="Gielen J."/>
            <person name="Ardiles W."/>
            <person name="Bents O."/>
            <person name="Lemcke K."/>
            <person name="Kolesov G."/>
            <person name="Mayer K."/>
            <person name="Rudd S."/>
            <person name="Schoof H."/>
            <person name="Schueller C."/>
            <person name="Zaccaria P."/>
            <person name="Mewes H.W."/>
            <person name="Bevan M."/>
            <person name="Fransz P."/>
        </authorList>
    </citation>
    <scope>NUCLEOTIDE SEQUENCE [LARGE SCALE GENOMIC DNA]</scope>
    <source>
        <strain>cv. Columbia</strain>
    </source>
</reference>
<dbReference type="ExpressionAtlas" id="Q9LXF6">
    <property type="expression patterns" value="baseline and differential"/>
</dbReference>
<organism evidence="3">
    <name type="scientific">Arabidopsis thaliana</name>
    <name type="common">Mouse-ear cress</name>
    <dbReference type="NCBI Taxonomy" id="3702"/>
    <lineage>
        <taxon>Eukaryota</taxon>
        <taxon>Viridiplantae</taxon>
        <taxon>Streptophyta</taxon>
        <taxon>Embryophyta</taxon>
        <taxon>Tracheophyta</taxon>
        <taxon>Spermatophyta</taxon>
        <taxon>Magnoliopsida</taxon>
        <taxon>eudicotyledons</taxon>
        <taxon>Gunneridae</taxon>
        <taxon>Pentapetalae</taxon>
        <taxon>rosids</taxon>
        <taxon>malvids</taxon>
        <taxon>Brassicales</taxon>
        <taxon>Brassicaceae</taxon>
        <taxon>Camelineae</taxon>
        <taxon>Arabidopsis</taxon>
    </lineage>
</organism>
<accession>Q9LXF6</accession>
<feature type="compositionally biased region" description="Low complexity" evidence="1">
    <location>
        <begin position="14"/>
        <end position="28"/>
    </location>
</feature>
<sequence length="294" mass="33037">MAHSPDFHHHSKQSRTSSSNRKSSSSSCSSNFSVCCDGSRSAAIDVVILIAVITSSGFLIFPYIKFITIKSVEIFSELSCLVKEEILRNPDPIVYGLIALSISCTALSAWMIVILLCSRHRCGKPNCKGLRKANAEFDIQLETEDCVKSSNSGKSVSKKGLFELPRDHHRELEAELKKMAPPNGRAVLVFRAKCGCSVGRLEVPGPKKQQLQQRKFLNVFFDFLILFSGSHGLMVVIQTLVYALDSGVYVFLVYDLSFPWTWLESKEQWGLRDYYETLYVILASKCMVKFKLKK</sequence>
<keyword evidence="2" id="KW-1133">Transmembrane helix</keyword>
<feature type="region of interest" description="Disordered" evidence="1">
    <location>
        <begin position="1"/>
        <end position="28"/>
    </location>
</feature>
<reference evidence="3" key="2">
    <citation type="submission" date="2000-04" db="EMBL/GenBank/DDBJ databases">
        <authorList>
            <person name="Bevan M."/>
            <person name="Murphy G."/>
            <person name="Ridley P."/>
            <person name="Hudson S."/>
            <person name="Bancroft I."/>
            <person name="Mewes H.W."/>
            <person name="Rudd S."/>
            <person name="Lemcke K."/>
            <person name="Mayer K.F.X."/>
        </authorList>
    </citation>
    <scope>NUCLEOTIDE SEQUENCE</scope>
</reference>
<dbReference type="PANTHER" id="PTHR46996:SF10">
    <property type="entry name" value="RIBOSOMAL PROTEIN L34E SUPERFAMILY PROTEIN"/>
    <property type="match status" value="1"/>
</dbReference>